<dbReference type="AlphaFoldDB" id="A0A7V6U029"/>
<gene>
    <name evidence="3" type="ORF">GXX48_12830</name>
</gene>
<evidence type="ECO:0000313" key="4">
    <source>
        <dbReference type="Proteomes" id="UP000551563"/>
    </source>
</evidence>
<evidence type="ECO:0000256" key="1">
    <source>
        <dbReference type="SAM" id="Coils"/>
    </source>
</evidence>
<organism evidence="3 4">
    <name type="scientific">Brucella intermedia</name>
    <dbReference type="NCBI Taxonomy" id="94625"/>
    <lineage>
        <taxon>Bacteria</taxon>
        <taxon>Pseudomonadati</taxon>
        <taxon>Pseudomonadota</taxon>
        <taxon>Alphaproteobacteria</taxon>
        <taxon>Hyphomicrobiales</taxon>
        <taxon>Brucellaceae</taxon>
        <taxon>Brucella/Ochrobactrum group</taxon>
        <taxon>Brucella</taxon>
    </lineage>
</organism>
<protein>
    <submittedName>
        <fullName evidence="3">Uncharacterized protein</fullName>
    </submittedName>
</protein>
<feature type="coiled-coil region" evidence="1">
    <location>
        <begin position="154"/>
        <end position="189"/>
    </location>
</feature>
<feature type="compositionally biased region" description="Basic and acidic residues" evidence="2">
    <location>
        <begin position="27"/>
        <end position="36"/>
    </location>
</feature>
<reference evidence="3 4" key="1">
    <citation type="journal article" date="2020" name="Biotechnol. Biofuels">
        <title>New insights from the biogas microbiome by comprehensive genome-resolved metagenomics of nearly 1600 species originating from multiple anaerobic digesters.</title>
        <authorList>
            <person name="Campanaro S."/>
            <person name="Treu L."/>
            <person name="Rodriguez-R L.M."/>
            <person name="Kovalovszki A."/>
            <person name="Ziels R.M."/>
            <person name="Maus I."/>
            <person name="Zhu X."/>
            <person name="Kougias P.G."/>
            <person name="Basile A."/>
            <person name="Luo G."/>
            <person name="Schluter A."/>
            <person name="Konstantinidis K.T."/>
            <person name="Angelidaki I."/>
        </authorList>
    </citation>
    <scope>NUCLEOTIDE SEQUENCE [LARGE SCALE GENOMIC DNA]</scope>
    <source>
        <strain evidence="3">AS04akNAM_66</strain>
    </source>
</reference>
<dbReference type="Proteomes" id="UP000551563">
    <property type="component" value="Unassembled WGS sequence"/>
</dbReference>
<comment type="caution">
    <text evidence="3">The sequence shown here is derived from an EMBL/GenBank/DDBJ whole genome shotgun (WGS) entry which is preliminary data.</text>
</comment>
<sequence>MADLVSRKPKPESTPVAAKTIALEYKPVPEEEHPDTKPAAVDRSAEAAADVQIEVSLHDQDTWSTNIEAAAPVAAEAPAASLDEEEPAALLTPQQPEEKSPAPTLTEVAETLVKRAPARQKNINSTVEPVVSATKTDEVAPDVAAGPRSFMDEMADLDAEVDALRRQLAKKLIEQNAQLRRMLARFDRR</sequence>
<evidence type="ECO:0000256" key="2">
    <source>
        <dbReference type="SAM" id="MobiDB-lite"/>
    </source>
</evidence>
<feature type="region of interest" description="Disordered" evidence="2">
    <location>
        <begin position="24"/>
        <end position="47"/>
    </location>
</feature>
<dbReference type="EMBL" id="DUMN01000366">
    <property type="protein sequence ID" value="HHV68513.1"/>
    <property type="molecule type" value="Genomic_DNA"/>
</dbReference>
<evidence type="ECO:0000313" key="3">
    <source>
        <dbReference type="EMBL" id="HHV68513.1"/>
    </source>
</evidence>
<proteinExistence type="predicted"/>
<name>A0A7V6U029_9HYPH</name>
<feature type="region of interest" description="Disordered" evidence="2">
    <location>
        <begin position="116"/>
        <end position="145"/>
    </location>
</feature>
<feature type="region of interest" description="Disordered" evidence="2">
    <location>
        <begin position="74"/>
        <end position="104"/>
    </location>
</feature>
<keyword evidence="1" id="KW-0175">Coiled coil</keyword>
<accession>A0A7V6U029</accession>